<sequence>MNVASAVCRPRVGSIASQVVSKARIQKGGKLKRIAYQFSKYALNWPGKPALASGKPVFAPLSCTSCDSENSLAS</sequence>
<name>A0A061RZ26_9CHLO</name>
<organism evidence="1">
    <name type="scientific">Tetraselmis sp. GSL018</name>
    <dbReference type="NCBI Taxonomy" id="582737"/>
    <lineage>
        <taxon>Eukaryota</taxon>
        <taxon>Viridiplantae</taxon>
        <taxon>Chlorophyta</taxon>
        <taxon>core chlorophytes</taxon>
        <taxon>Chlorodendrophyceae</taxon>
        <taxon>Chlorodendrales</taxon>
        <taxon>Chlorodendraceae</taxon>
        <taxon>Tetraselmis</taxon>
    </lineage>
</organism>
<evidence type="ECO:0000313" key="1">
    <source>
        <dbReference type="EMBL" id="JAC76019.1"/>
    </source>
</evidence>
<reference evidence="1" key="1">
    <citation type="submission" date="2014-05" db="EMBL/GenBank/DDBJ databases">
        <title>The transcriptome of the halophilic microalga Tetraselmis sp. GSL018 isolated from the Great Salt Lake, Utah.</title>
        <authorList>
            <person name="Jinkerson R.E."/>
            <person name="D'Adamo S."/>
            <person name="Posewitz M.C."/>
        </authorList>
    </citation>
    <scope>NUCLEOTIDE SEQUENCE</scope>
    <source>
        <strain evidence="1">GSL018</strain>
    </source>
</reference>
<accession>A0A061RZ26</accession>
<proteinExistence type="predicted"/>
<protein>
    <submittedName>
        <fullName evidence="1">Uncharacterized protein</fullName>
    </submittedName>
</protein>
<dbReference type="AlphaFoldDB" id="A0A061RZ26"/>
<dbReference type="EMBL" id="GBEZ01009577">
    <property type="protein sequence ID" value="JAC76019.1"/>
    <property type="molecule type" value="Transcribed_RNA"/>
</dbReference>
<gene>
    <name evidence="1" type="ORF">TSPGSL018_21410</name>
</gene>
<feature type="non-terminal residue" evidence="1">
    <location>
        <position position="74"/>
    </location>
</feature>